<evidence type="ECO:0000313" key="1">
    <source>
        <dbReference type="EMBL" id="KAK3092771.1"/>
    </source>
</evidence>
<name>A0AA89C337_PINIB</name>
<organism evidence="1 2">
    <name type="scientific">Pinctada imbricata</name>
    <name type="common">Atlantic pearl-oyster</name>
    <name type="synonym">Pinctada martensii</name>
    <dbReference type="NCBI Taxonomy" id="66713"/>
    <lineage>
        <taxon>Eukaryota</taxon>
        <taxon>Metazoa</taxon>
        <taxon>Spiralia</taxon>
        <taxon>Lophotrochozoa</taxon>
        <taxon>Mollusca</taxon>
        <taxon>Bivalvia</taxon>
        <taxon>Autobranchia</taxon>
        <taxon>Pteriomorphia</taxon>
        <taxon>Pterioida</taxon>
        <taxon>Pterioidea</taxon>
        <taxon>Pteriidae</taxon>
        <taxon>Pinctada</taxon>
    </lineage>
</organism>
<dbReference type="Proteomes" id="UP001186944">
    <property type="component" value="Unassembled WGS sequence"/>
</dbReference>
<comment type="caution">
    <text evidence="1">The sequence shown here is derived from an EMBL/GenBank/DDBJ whole genome shotgun (WGS) entry which is preliminary data.</text>
</comment>
<dbReference type="EMBL" id="VSWD01000009">
    <property type="protein sequence ID" value="KAK3092771.1"/>
    <property type="molecule type" value="Genomic_DNA"/>
</dbReference>
<evidence type="ECO:0000313" key="2">
    <source>
        <dbReference type="Proteomes" id="UP001186944"/>
    </source>
</evidence>
<accession>A0AA89C337</accession>
<sequence>MKKRPVFKNSGKHYRLSDDVTERNSKLIQRLSDHELIESAWYYNGRVFGKTVSDGNRIKFDLYDDIDQKVRSRRRRSER</sequence>
<gene>
    <name evidence="1" type="ORF">FSP39_007062</name>
</gene>
<proteinExistence type="predicted"/>
<reference evidence="1" key="1">
    <citation type="submission" date="2019-08" db="EMBL/GenBank/DDBJ databases">
        <title>The improved chromosome-level genome for the pearl oyster Pinctada fucata martensii using PacBio sequencing and Hi-C.</title>
        <authorList>
            <person name="Zheng Z."/>
        </authorList>
    </citation>
    <scope>NUCLEOTIDE SEQUENCE</scope>
    <source>
        <strain evidence="1">ZZ-2019</strain>
        <tissue evidence="1">Adductor muscle</tissue>
    </source>
</reference>
<keyword evidence="2" id="KW-1185">Reference proteome</keyword>
<protein>
    <submittedName>
        <fullName evidence="1">Uncharacterized protein</fullName>
    </submittedName>
</protein>
<dbReference type="AlphaFoldDB" id="A0AA89C337"/>